<sequence>MPVVVRADPLHRGPAAIGYSSWPPHSPTPPRARESLPLFESSNSLKISLGRSSSSQVWADPINHPHCHTVVPLGHHAWFTTTKLRVD</sequence>
<dbReference type="EMBL" id="BSYO01000011">
    <property type="protein sequence ID" value="GMH11703.1"/>
    <property type="molecule type" value="Genomic_DNA"/>
</dbReference>
<dbReference type="AlphaFoldDB" id="A0AAD3SI23"/>
<evidence type="ECO:0000313" key="1">
    <source>
        <dbReference type="EMBL" id="GMH11703.1"/>
    </source>
</evidence>
<protein>
    <submittedName>
        <fullName evidence="1">Uncharacterized protein</fullName>
    </submittedName>
</protein>
<dbReference type="Proteomes" id="UP001279734">
    <property type="component" value="Unassembled WGS sequence"/>
</dbReference>
<gene>
    <name evidence="1" type="ORF">Nepgr_013544</name>
</gene>
<keyword evidence="2" id="KW-1185">Reference proteome</keyword>
<accession>A0AAD3SI23</accession>
<comment type="caution">
    <text evidence="1">The sequence shown here is derived from an EMBL/GenBank/DDBJ whole genome shotgun (WGS) entry which is preliminary data.</text>
</comment>
<proteinExistence type="predicted"/>
<reference evidence="1" key="1">
    <citation type="submission" date="2023-05" db="EMBL/GenBank/DDBJ databases">
        <title>Nepenthes gracilis genome sequencing.</title>
        <authorList>
            <person name="Fukushima K."/>
        </authorList>
    </citation>
    <scope>NUCLEOTIDE SEQUENCE</scope>
    <source>
        <strain evidence="1">SING2019-196</strain>
    </source>
</reference>
<name>A0AAD3SI23_NEPGR</name>
<evidence type="ECO:0000313" key="2">
    <source>
        <dbReference type="Proteomes" id="UP001279734"/>
    </source>
</evidence>
<organism evidence="1 2">
    <name type="scientific">Nepenthes gracilis</name>
    <name type="common">Slender pitcher plant</name>
    <dbReference type="NCBI Taxonomy" id="150966"/>
    <lineage>
        <taxon>Eukaryota</taxon>
        <taxon>Viridiplantae</taxon>
        <taxon>Streptophyta</taxon>
        <taxon>Embryophyta</taxon>
        <taxon>Tracheophyta</taxon>
        <taxon>Spermatophyta</taxon>
        <taxon>Magnoliopsida</taxon>
        <taxon>eudicotyledons</taxon>
        <taxon>Gunneridae</taxon>
        <taxon>Pentapetalae</taxon>
        <taxon>Caryophyllales</taxon>
        <taxon>Nepenthaceae</taxon>
        <taxon>Nepenthes</taxon>
    </lineage>
</organism>